<keyword evidence="2" id="KW-1185">Reference proteome</keyword>
<gene>
    <name evidence="1" type="ORF">HCUR_00003</name>
</gene>
<name>A0A2S5RHZ3_9PROT</name>
<comment type="caution">
    <text evidence="1">The sequence shown here is derived from an EMBL/GenBank/DDBJ whole genome shotgun (WGS) entry which is preliminary data.</text>
</comment>
<accession>A0A2S5RHZ3</accession>
<organism evidence="1 2">
    <name type="scientific">Holospora curviuscula</name>
    <dbReference type="NCBI Taxonomy" id="1082868"/>
    <lineage>
        <taxon>Bacteria</taxon>
        <taxon>Pseudomonadati</taxon>
        <taxon>Pseudomonadota</taxon>
        <taxon>Alphaproteobacteria</taxon>
        <taxon>Holosporales</taxon>
        <taxon>Holosporaceae</taxon>
        <taxon>Holospora</taxon>
    </lineage>
</organism>
<evidence type="ECO:0000313" key="2">
    <source>
        <dbReference type="Proteomes" id="UP000239425"/>
    </source>
</evidence>
<reference evidence="1 2" key="1">
    <citation type="submission" date="2017-11" db="EMBL/GenBank/DDBJ databases">
        <title>Comparative genomic analysis of Holospora spp., intranuclear symbionts of paramecia.</title>
        <authorList>
            <person name="Garushyants S.K."/>
            <person name="Beliavskaya A."/>
            <person name="Malko D.B."/>
            <person name="Logacheva M.D."/>
            <person name="Rautian M.S."/>
            <person name="Gelfand M.S."/>
        </authorList>
    </citation>
    <scope>NUCLEOTIDE SEQUENCE [LARGE SCALE GENOMIC DNA]</scope>
    <source>
        <strain evidence="2">02AZ16</strain>
    </source>
</reference>
<dbReference type="Proteomes" id="UP000239425">
    <property type="component" value="Unassembled WGS sequence"/>
</dbReference>
<sequence>MTKTQYKQKNPIQDLILFLAYIGPIPAKDLPENVKPRLFKKTYRSMPSFFKRGLCFLLQAVFISPQSTQILAIQK</sequence>
<proteinExistence type="predicted"/>
<dbReference type="EMBL" id="PHHC01000002">
    <property type="protein sequence ID" value="PPE06941.1"/>
    <property type="molecule type" value="Genomic_DNA"/>
</dbReference>
<protein>
    <submittedName>
        <fullName evidence="1">Uncharacterized protein</fullName>
    </submittedName>
</protein>
<evidence type="ECO:0000313" key="1">
    <source>
        <dbReference type="EMBL" id="PPE06941.1"/>
    </source>
</evidence>
<dbReference type="AlphaFoldDB" id="A0A2S5RHZ3"/>